<evidence type="ECO:0000313" key="10">
    <source>
        <dbReference type="Proteomes" id="UP000009046"/>
    </source>
</evidence>
<dbReference type="Gene3D" id="1.20.144.10">
    <property type="entry name" value="Phosphatidic acid phosphatase type 2/haloperoxidase"/>
    <property type="match status" value="1"/>
</dbReference>
<dbReference type="GeneID" id="8232824"/>
<dbReference type="EC" id="3.1.3.4" evidence="8"/>
<protein>
    <submittedName>
        <fullName evidence="8 9">Lipid phosphate phosphohydrolase, putative</fullName>
        <ecNumber evidence="8">3.1.3.4</ecNumber>
    </submittedName>
</protein>
<dbReference type="eggNOG" id="KOG3030">
    <property type="taxonomic scope" value="Eukaryota"/>
</dbReference>
<dbReference type="SUPFAM" id="SSF48317">
    <property type="entry name" value="Acid phosphatase/Vanadium-dependent haloperoxidase"/>
    <property type="match status" value="1"/>
</dbReference>
<keyword evidence="4 6" id="KW-1133">Transmembrane helix</keyword>
<reference evidence="8" key="1">
    <citation type="submission" date="2007-04" db="EMBL/GenBank/DDBJ databases">
        <title>Annotation of Pediculus humanus corporis strain USDA.</title>
        <authorList>
            <person name="Kirkness E."/>
            <person name="Hannick L."/>
            <person name="Hass B."/>
            <person name="Bruggner R."/>
            <person name="Lawson D."/>
            <person name="Bidwell S."/>
            <person name="Joardar V."/>
            <person name="Caler E."/>
            <person name="Walenz B."/>
            <person name="Inman J."/>
            <person name="Schobel S."/>
            <person name="Galinsky K."/>
            <person name="Amedeo P."/>
            <person name="Strausberg R."/>
        </authorList>
    </citation>
    <scope>NUCLEOTIDE SEQUENCE</scope>
    <source>
        <strain evidence="8">USDA</strain>
    </source>
</reference>
<dbReference type="EMBL" id="DS235878">
    <property type="protein sequence ID" value="EEB19850.1"/>
    <property type="molecule type" value="Genomic_DNA"/>
</dbReference>
<feature type="transmembrane region" description="Helical" evidence="6">
    <location>
        <begin position="178"/>
        <end position="197"/>
    </location>
</feature>
<evidence type="ECO:0000313" key="8">
    <source>
        <dbReference type="EMBL" id="EEB19850.1"/>
    </source>
</evidence>
<keyword evidence="3 6" id="KW-0812">Transmembrane</keyword>
<dbReference type="GO" id="GO:0008195">
    <property type="term" value="F:phosphatidate phosphatase activity"/>
    <property type="evidence" value="ECO:0007669"/>
    <property type="project" value="UniProtKB-EC"/>
</dbReference>
<dbReference type="STRING" id="121224.E0W2J4"/>
<dbReference type="InParanoid" id="E0W2J4"/>
<dbReference type="GO" id="GO:0005886">
    <property type="term" value="C:plasma membrane"/>
    <property type="evidence" value="ECO:0007669"/>
    <property type="project" value="TreeGrafter"/>
</dbReference>
<feature type="transmembrane region" description="Helical" evidence="6">
    <location>
        <begin position="114"/>
        <end position="134"/>
    </location>
</feature>
<dbReference type="GO" id="GO:0046839">
    <property type="term" value="P:phospholipid dephosphorylation"/>
    <property type="evidence" value="ECO:0007669"/>
    <property type="project" value="TreeGrafter"/>
</dbReference>
<feature type="transmembrane region" description="Helical" evidence="6">
    <location>
        <begin position="234"/>
        <end position="255"/>
    </location>
</feature>
<evidence type="ECO:0000256" key="1">
    <source>
        <dbReference type="ARBA" id="ARBA00004141"/>
    </source>
</evidence>
<dbReference type="EMBL" id="AAZO01007236">
    <property type="status" value="NOT_ANNOTATED_CDS"/>
    <property type="molecule type" value="Genomic_DNA"/>
</dbReference>
<dbReference type="Proteomes" id="UP000009046">
    <property type="component" value="Unassembled WGS sequence"/>
</dbReference>
<dbReference type="GO" id="GO:0006644">
    <property type="term" value="P:phospholipid metabolic process"/>
    <property type="evidence" value="ECO:0007669"/>
    <property type="project" value="InterPro"/>
</dbReference>
<feature type="transmembrane region" description="Helical" evidence="6">
    <location>
        <begin position="21"/>
        <end position="41"/>
    </location>
</feature>
<gene>
    <name evidence="9" type="primary">8232824</name>
    <name evidence="8" type="ORF">Phum_PHUM593970</name>
</gene>
<evidence type="ECO:0000256" key="5">
    <source>
        <dbReference type="ARBA" id="ARBA00023136"/>
    </source>
</evidence>
<dbReference type="GO" id="GO:0007165">
    <property type="term" value="P:signal transduction"/>
    <property type="evidence" value="ECO:0007669"/>
    <property type="project" value="TreeGrafter"/>
</dbReference>
<dbReference type="OrthoDB" id="8907274at2759"/>
<proteinExistence type="inferred from homology"/>
<evidence type="ECO:0000256" key="6">
    <source>
        <dbReference type="SAM" id="Phobius"/>
    </source>
</evidence>
<name>E0W2J4_PEDHC</name>
<dbReference type="EnsemblMetazoa" id="PHUM593970-RA">
    <property type="protein sequence ID" value="PHUM593970-PA"/>
    <property type="gene ID" value="PHUM593970"/>
</dbReference>
<keyword evidence="10" id="KW-1185">Reference proteome</keyword>
<dbReference type="InterPro" id="IPR043216">
    <property type="entry name" value="PAP-like"/>
</dbReference>
<sequence length="308" mass="35449">MSGKIHTTDLKSAIVAQSDDELFVFLLAVLIVAFEYLVVPIQNLGFQCKDPNLSHPFNGDTITITYLFVVSIGVPLIAILLIESIAINSTEQTYFPMIKKMNPFKKSQYWYKKYYSGLFFLILLIQASKCLIAAPRPHFFDTCKPDKAINCTTEFFFEYKCTNINIPKQMMYDSLRSFPSGHAAMGMYMALFMIWFLQIKIPRRHQITVAFFQCIFFSWGLFCGLSRLTDRRHHWWDILGGSILGLCVAAFLIRFSSRNISSDEKKLHKPDKNLNDTGDINHAWNKKLLSSVTSCSQNSDERELREVK</sequence>
<dbReference type="AlphaFoldDB" id="E0W2J4"/>
<comment type="subcellular location">
    <subcellularLocation>
        <location evidence="1">Membrane</location>
        <topology evidence="1">Multi-pass membrane protein</topology>
    </subcellularLocation>
</comment>
<dbReference type="KEGG" id="phu:Phum_PHUM593970"/>
<dbReference type="VEuPathDB" id="VectorBase:PHUM593970"/>
<dbReference type="Pfam" id="PF01569">
    <property type="entry name" value="PAP2"/>
    <property type="match status" value="1"/>
</dbReference>
<dbReference type="HOGENOM" id="CLU_021458_4_1_1"/>
<evidence type="ECO:0000256" key="4">
    <source>
        <dbReference type="ARBA" id="ARBA00022989"/>
    </source>
</evidence>
<reference evidence="8" key="2">
    <citation type="submission" date="2007-04" db="EMBL/GenBank/DDBJ databases">
        <title>The genome of the human body louse.</title>
        <authorList>
            <consortium name="The Human Body Louse Genome Consortium"/>
            <person name="Kirkness E."/>
            <person name="Walenz B."/>
            <person name="Hass B."/>
            <person name="Bruggner R."/>
            <person name="Strausberg R."/>
        </authorList>
    </citation>
    <scope>NUCLEOTIDE SEQUENCE</scope>
    <source>
        <strain evidence="8">USDA</strain>
    </source>
</reference>
<comment type="similarity">
    <text evidence="2">Belongs to the PA-phosphatase related phosphoesterase family.</text>
</comment>
<reference evidence="9" key="3">
    <citation type="submission" date="2020-05" db="UniProtKB">
        <authorList>
            <consortium name="EnsemblMetazoa"/>
        </authorList>
    </citation>
    <scope>IDENTIFICATION</scope>
    <source>
        <strain evidence="9">USDA</strain>
    </source>
</reference>
<keyword evidence="8" id="KW-0378">Hydrolase</keyword>
<organism>
    <name type="scientific">Pediculus humanus subsp. corporis</name>
    <name type="common">Body louse</name>
    <dbReference type="NCBI Taxonomy" id="121224"/>
    <lineage>
        <taxon>Eukaryota</taxon>
        <taxon>Metazoa</taxon>
        <taxon>Ecdysozoa</taxon>
        <taxon>Arthropoda</taxon>
        <taxon>Hexapoda</taxon>
        <taxon>Insecta</taxon>
        <taxon>Pterygota</taxon>
        <taxon>Neoptera</taxon>
        <taxon>Paraneoptera</taxon>
        <taxon>Psocodea</taxon>
        <taxon>Troctomorpha</taxon>
        <taxon>Phthiraptera</taxon>
        <taxon>Anoplura</taxon>
        <taxon>Pediculidae</taxon>
        <taxon>Pediculus</taxon>
    </lineage>
</organism>
<dbReference type="CTD" id="8232824"/>
<accession>E0W2J4</accession>
<dbReference type="OMA" id="DKARTCN"/>
<dbReference type="InterPro" id="IPR000326">
    <property type="entry name" value="PAP2/HPO"/>
</dbReference>
<dbReference type="InterPro" id="IPR036938">
    <property type="entry name" value="PAP2/HPO_sf"/>
</dbReference>
<evidence type="ECO:0000259" key="7">
    <source>
        <dbReference type="SMART" id="SM00014"/>
    </source>
</evidence>
<keyword evidence="5 6" id="KW-0472">Membrane</keyword>
<feature type="domain" description="Phosphatidic acid phosphatase type 2/haloperoxidase" evidence="7">
    <location>
        <begin position="111"/>
        <end position="253"/>
    </location>
</feature>
<dbReference type="PANTHER" id="PTHR10165">
    <property type="entry name" value="LIPID PHOSPHATE PHOSPHATASE"/>
    <property type="match status" value="1"/>
</dbReference>
<dbReference type="RefSeq" id="XP_002432588.1">
    <property type="nucleotide sequence ID" value="XM_002432543.1"/>
</dbReference>
<dbReference type="PANTHER" id="PTHR10165:SF103">
    <property type="entry name" value="PHOSPHOLIPID PHOSPHATASE HOMOLOG 1.2 HOMOLOG"/>
    <property type="match status" value="1"/>
</dbReference>
<evidence type="ECO:0000256" key="2">
    <source>
        <dbReference type="ARBA" id="ARBA00008816"/>
    </source>
</evidence>
<feature type="transmembrane region" description="Helical" evidence="6">
    <location>
        <begin position="61"/>
        <end position="82"/>
    </location>
</feature>
<evidence type="ECO:0000256" key="3">
    <source>
        <dbReference type="ARBA" id="ARBA00022692"/>
    </source>
</evidence>
<evidence type="ECO:0000313" key="9">
    <source>
        <dbReference type="EnsemblMetazoa" id="PHUM593970-PA"/>
    </source>
</evidence>
<dbReference type="SMART" id="SM00014">
    <property type="entry name" value="acidPPc"/>
    <property type="match status" value="1"/>
</dbReference>
<feature type="transmembrane region" description="Helical" evidence="6">
    <location>
        <begin position="209"/>
        <end position="228"/>
    </location>
</feature>